<proteinExistence type="predicted"/>
<reference evidence="3" key="1">
    <citation type="journal article" date="2023" name="Science">
        <title>Genome structures resolve the early diversification of teleost fishes.</title>
        <authorList>
            <person name="Parey E."/>
            <person name="Louis A."/>
            <person name="Montfort J."/>
            <person name="Bouchez O."/>
            <person name="Roques C."/>
            <person name="Iampietro C."/>
            <person name="Lluch J."/>
            <person name="Castinel A."/>
            <person name="Donnadieu C."/>
            <person name="Desvignes T."/>
            <person name="Floi Bucao C."/>
            <person name="Jouanno E."/>
            <person name="Wen M."/>
            <person name="Mejri S."/>
            <person name="Dirks R."/>
            <person name="Jansen H."/>
            <person name="Henkel C."/>
            <person name="Chen W.J."/>
            <person name="Zahm M."/>
            <person name="Cabau C."/>
            <person name="Klopp C."/>
            <person name="Thompson A.W."/>
            <person name="Robinson-Rechavi M."/>
            <person name="Braasch I."/>
            <person name="Lecointre G."/>
            <person name="Bobe J."/>
            <person name="Postlethwait J.H."/>
            <person name="Berthelot C."/>
            <person name="Roest Crollius H."/>
            <person name="Guiguen Y."/>
        </authorList>
    </citation>
    <scope>NUCLEOTIDE SEQUENCE</scope>
    <source>
        <tissue evidence="3">Blood</tissue>
    </source>
</reference>
<evidence type="ECO:0000256" key="2">
    <source>
        <dbReference type="SAM" id="SignalP"/>
    </source>
</evidence>
<protein>
    <submittedName>
        <fullName evidence="3">Uncharacterized protein</fullName>
    </submittedName>
</protein>
<organism evidence="3 4">
    <name type="scientific">Synaphobranchus kaupii</name>
    <name type="common">Kaup's arrowtooth eel</name>
    <dbReference type="NCBI Taxonomy" id="118154"/>
    <lineage>
        <taxon>Eukaryota</taxon>
        <taxon>Metazoa</taxon>
        <taxon>Chordata</taxon>
        <taxon>Craniata</taxon>
        <taxon>Vertebrata</taxon>
        <taxon>Euteleostomi</taxon>
        <taxon>Actinopterygii</taxon>
        <taxon>Neopterygii</taxon>
        <taxon>Teleostei</taxon>
        <taxon>Anguilliformes</taxon>
        <taxon>Synaphobranchidae</taxon>
        <taxon>Synaphobranchus</taxon>
    </lineage>
</organism>
<dbReference type="EMBL" id="JAINUF010000017">
    <property type="protein sequence ID" value="KAJ8338931.1"/>
    <property type="molecule type" value="Genomic_DNA"/>
</dbReference>
<keyword evidence="2" id="KW-0732">Signal</keyword>
<evidence type="ECO:0000313" key="3">
    <source>
        <dbReference type="EMBL" id="KAJ8338931.1"/>
    </source>
</evidence>
<comment type="caution">
    <text evidence="3">The sequence shown here is derived from an EMBL/GenBank/DDBJ whole genome shotgun (WGS) entry which is preliminary data.</text>
</comment>
<accession>A0A9Q1EHJ1</accession>
<feature type="chain" id="PRO_5040275030" evidence="2">
    <location>
        <begin position="18"/>
        <end position="201"/>
    </location>
</feature>
<evidence type="ECO:0000313" key="4">
    <source>
        <dbReference type="Proteomes" id="UP001152622"/>
    </source>
</evidence>
<evidence type="ECO:0000256" key="1">
    <source>
        <dbReference type="SAM" id="MobiDB-lite"/>
    </source>
</evidence>
<sequence>MLIQPLILIAIPPRVRGGPVGQCAGGTDPAGLPESGALSRGLSEGVADGAATAEARGETVSDAPEILGVGSLAQCTGRPELVELGGRGSGGVRAYERVDGLGDFPQGSSVSESLAGCSVNTDKHSGVREGRRAGRPSQSESGLGPGGLMAPGAVEPSWAHRETLGLSNSPPPPNLPSQVKAGSPVSALNRSVCPRMPDRGR</sequence>
<gene>
    <name evidence="3" type="ORF">SKAU_G00357170</name>
</gene>
<keyword evidence="4" id="KW-1185">Reference proteome</keyword>
<feature type="region of interest" description="Disordered" evidence="1">
    <location>
        <begin position="20"/>
        <end position="45"/>
    </location>
</feature>
<feature type="compositionally biased region" description="Basic and acidic residues" evidence="1">
    <location>
        <begin position="121"/>
        <end position="132"/>
    </location>
</feature>
<feature type="signal peptide" evidence="2">
    <location>
        <begin position="1"/>
        <end position="17"/>
    </location>
</feature>
<feature type="region of interest" description="Disordered" evidence="1">
    <location>
        <begin position="106"/>
        <end position="201"/>
    </location>
</feature>
<name>A0A9Q1EHJ1_SYNKA</name>
<dbReference type="Proteomes" id="UP001152622">
    <property type="component" value="Chromosome 17"/>
</dbReference>
<dbReference type="AlphaFoldDB" id="A0A9Q1EHJ1"/>